<keyword evidence="1" id="KW-1133">Transmembrane helix</keyword>
<evidence type="ECO:0000313" key="2">
    <source>
        <dbReference type="EMBL" id="EPB89550.1"/>
    </source>
</evidence>
<sequence length="60" mass="6892">ALRQQYETNLVNKLRRSTTTWIPGLSLVAKGYILLTAVQVLLWLHLLLIQSIKNLVLVKH</sequence>
<dbReference type="VEuPathDB" id="FungiDB:HMPREF1544_03634"/>
<name>S2KB64_MUCC1</name>
<dbReference type="EMBL" id="KE123933">
    <property type="protein sequence ID" value="EPB89550.1"/>
    <property type="molecule type" value="Genomic_DNA"/>
</dbReference>
<dbReference type="Proteomes" id="UP000014254">
    <property type="component" value="Unassembled WGS sequence"/>
</dbReference>
<organism evidence="2 3">
    <name type="scientific">Mucor circinelloides f. circinelloides (strain 1006PhL)</name>
    <name type="common">Mucormycosis agent</name>
    <name type="synonym">Calyptromyces circinelloides</name>
    <dbReference type="NCBI Taxonomy" id="1220926"/>
    <lineage>
        <taxon>Eukaryota</taxon>
        <taxon>Fungi</taxon>
        <taxon>Fungi incertae sedis</taxon>
        <taxon>Mucoromycota</taxon>
        <taxon>Mucoromycotina</taxon>
        <taxon>Mucoromycetes</taxon>
        <taxon>Mucorales</taxon>
        <taxon>Mucorineae</taxon>
        <taxon>Mucoraceae</taxon>
        <taxon>Mucor</taxon>
    </lineage>
</organism>
<protein>
    <submittedName>
        <fullName evidence="2">Uncharacterized protein</fullName>
    </submittedName>
</protein>
<keyword evidence="1" id="KW-0812">Transmembrane</keyword>
<keyword evidence="3" id="KW-1185">Reference proteome</keyword>
<keyword evidence="1" id="KW-0472">Membrane</keyword>
<evidence type="ECO:0000256" key="1">
    <source>
        <dbReference type="SAM" id="Phobius"/>
    </source>
</evidence>
<accession>S2KB64</accession>
<dbReference type="AlphaFoldDB" id="S2KB64"/>
<reference evidence="3" key="1">
    <citation type="submission" date="2013-05" db="EMBL/GenBank/DDBJ databases">
        <title>The Genome sequence of Mucor circinelloides f. circinelloides 1006PhL.</title>
        <authorList>
            <consortium name="The Broad Institute Genomics Platform"/>
            <person name="Cuomo C."/>
            <person name="Earl A."/>
            <person name="Findley K."/>
            <person name="Lee S.C."/>
            <person name="Walker B."/>
            <person name="Young S."/>
            <person name="Zeng Q."/>
            <person name="Gargeya S."/>
            <person name="Fitzgerald M."/>
            <person name="Haas B."/>
            <person name="Abouelleil A."/>
            <person name="Allen A.W."/>
            <person name="Alvarado L."/>
            <person name="Arachchi H.M."/>
            <person name="Berlin A.M."/>
            <person name="Chapman S.B."/>
            <person name="Gainer-Dewar J."/>
            <person name="Goldberg J."/>
            <person name="Griggs A."/>
            <person name="Gujja S."/>
            <person name="Hansen M."/>
            <person name="Howarth C."/>
            <person name="Imamovic A."/>
            <person name="Ireland A."/>
            <person name="Larimer J."/>
            <person name="McCowan C."/>
            <person name="Murphy C."/>
            <person name="Pearson M."/>
            <person name="Poon T.W."/>
            <person name="Priest M."/>
            <person name="Roberts A."/>
            <person name="Saif S."/>
            <person name="Shea T."/>
            <person name="Sisk P."/>
            <person name="Sykes S."/>
            <person name="Wortman J."/>
            <person name="Nusbaum C."/>
            <person name="Birren B."/>
        </authorList>
    </citation>
    <scope>NUCLEOTIDE SEQUENCE [LARGE SCALE GENOMIC DNA]</scope>
    <source>
        <strain evidence="3">1006PhL</strain>
    </source>
</reference>
<feature type="transmembrane region" description="Helical" evidence="1">
    <location>
        <begin position="31"/>
        <end position="49"/>
    </location>
</feature>
<gene>
    <name evidence="2" type="ORF">HMPREF1544_03634</name>
</gene>
<proteinExistence type="predicted"/>
<dbReference type="InParanoid" id="S2KB64"/>
<feature type="non-terminal residue" evidence="2">
    <location>
        <position position="1"/>
    </location>
</feature>
<evidence type="ECO:0000313" key="3">
    <source>
        <dbReference type="Proteomes" id="UP000014254"/>
    </source>
</evidence>